<dbReference type="Gene3D" id="1.10.287.310">
    <property type="match status" value="1"/>
</dbReference>
<dbReference type="EMBL" id="UINC01000710">
    <property type="protein sequence ID" value="SUZ59958.1"/>
    <property type="molecule type" value="Genomic_DNA"/>
</dbReference>
<dbReference type="HAMAP" id="MF_00374">
    <property type="entry name" value="Ribosomal_uL29"/>
    <property type="match status" value="1"/>
</dbReference>
<sequence length="71" mass="8141">MAKKETFLSKIRGDSSISLNEEEMLRKELLDLKMSLASGKLKEIHKIKKIRKSIAQLKTVQREAIKEGNND</sequence>
<dbReference type="GO" id="GO:1990904">
    <property type="term" value="C:ribonucleoprotein complex"/>
    <property type="evidence" value="ECO:0007669"/>
    <property type="project" value="UniProtKB-KW"/>
</dbReference>
<comment type="similarity">
    <text evidence="1">Belongs to the universal ribosomal protein uL29 family.</text>
</comment>
<evidence type="ECO:0008006" key="5">
    <source>
        <dbReference type="Google" id="ProtNLM"/>
    </source>
</evidence>
<dbReference type="AlphaFoldDB" id="A0A381P1A0"/>
<protein>
    <recommendedName>
        <fullName evidence="5">50S ribosomal protein L29</fullName>
    </recommendedName>
</protein>
<keyword evidence="2" id="KW-0689">Ribosomal protein</keyword>
<gene>
    <name evidence="4" type="ORF">METZ01_LOCUS12812</name>
</gene>
<dbReference type="GO" id="GO:0005840">
    <property type="term" value="C:ribosome"/>
    <property type="evidence" value="ECO:0007669"/>
    <property type="project" value="UniProtKB-KW"/>
</dbReference>
<organism evidence="4">
    <name type="scientific">marine metagenome</name>
    <dbReference type="NCBI Taxonomy" id="408172"/>
    <lineage>
        <taxon>unclassified sequences</taxon>
        <taxon>metagenomes</taxon>
        <taxon>ecological metagenomes</taxon>
    </lineage>
</organism>
<keyword evidence="3" id="KW-0687">Ribonucleoprotein</keyword>
<evidence type="ECO:0000256" key="3">
    <source>
        <dbReference type="ARBA" id="ARBA00023274"/>
    </source>
</evidence>
<dbReference type="GO" id="GO:0003735">
    <property type="term" value="F:structural constituent of ribosome"/>
    <property type="evidence" value="ECO:0007669"/>
    <property type="project" value="InterPro"/>
</dbReference>
<evidence type="ECO:0000313" key="4">
    <source>
        <dbReference type="EMBL" id="SUZ59958.1"/>
    </source>
</evidence>
<dbReference type="InterPro" id="IPR001854">
    <property type="entry name" value="Ribosomal_uL29"/>
</dbReference>
<reference evidence="4" key="1">
    <citation type="submission" date="2018-05" db="EMBL/GenBank/DDBJ databases">
        <authorList>
            <person name="Lanie J.A."/>
            <person name="Ng W.-L."/>
            <person name="Kazmierczak K.M."/>
            <person name="Andrzejewski T.M."/>
            <person name="Davidsen T.M."/>
            <person name="Wayne K.J."/>
            <person name="Tettelin H."/>
            <person name="Glass J.I."/>
            <person name="Rusch D."/>
            <person name="Podicherti R."/>
            <person name="Tsui H.-C.T."/>
            <person name="Winkler M.E."/>
        </authorList>
    </citation>
    <scope>NUCLEOTIDE SEQUENCE</scope>
</reference>
<evidence type="ECO:0000256" key="1">
    <source>
        <dbReference type="ARBA" id="ARBA00009254"/>
    </source>
</evidence>
<dbReference type="GO" id="GO:0006412">
    <property type="term" value="P:translation"/>
    <property type="evidence" value="ECO:0007669"/>
    <property type="project" value="InterPro"/>
</dbReference>
<dbReference type="NCBIfam" id="TIGR00012">
    <property type="entry name" value="L29"/>
    <property type="match status" value="1"/>
</dbReference>
<accession>A0A381P1A0</accession>
<evidence type="ECO:0000256" key="2">
    <source>
        <dbReference type="ARBA" id="ARBA00022980"/>
    </source>
</evidence>
<dbReference type="Pfam" id="PF00831">
    <property type="entry name" value="Ribosomal_L29"/>
    <property type="match status" value="1"/>
</dbReference>
<proteinExistence type="inferred from homology"/>
<dbReference type="InterPro" id="IPR036049">
    <property type="entry name" value="Ribosomal_uL29_sf"/>
</dbReference>
<dbReference type="SUPFAM" id="SSF46561">
    <property type="entry name" value="Ribosomal protein L29 (L29p)"/>
    <property type="match status" value="1"/>
</dbReference>
<name>A0A381P1A0_9ZZZZ</name>